<keyword evidence="2" id="KW-1185">Reference proteome</keyword>
<protein>
    <submittedName>
        <fullName evidence="1">Uncharacterized protein</fullName>
    </submittedName>
</protein>
<evidence type="ECO:0000313" key="1">
    <source>
        <dbReference type="EMBL" id="QVW25314.1"/>
    </source>
</evidence>
<sequence length="81" mass="9132">MSNTDDFRFQSHHLLLELDAATNHMMMLVSARQAEGYSWDEAARRQKAAYEAWTAFLYAPKTDPMPSLDGRAAGSYGQFAD</sequence>
<reference evidence="1 2" key="1">
    <citation type="submission" date="2021-05" db="EMBL/GenBank/DDBJ databases">
        <title>Complete genome of the cytokinin-producing biocontrol strain Pseudomonas fluorescens G20-18.</title>
        <authorList>
            <person name="Nielsen T.K."/>
            <person name="Mekureyaw M.F."/>
            <person name="Hansen L.H."/>
            <person name="Nicolaisen M.H."/>
            <person name="Roitsch T.G."/>
            <person name="Hennessy R.C."/>
        </authorList>
    </citation>
    <scope>NUCLEOTIDE SEQUENCE [LARGE SCALE GENOMIC DNA]</scope>
    <source>
        <strain evidence="1 2">G20-18</strain>
    </source>
</reference>
<dbReference type="Proteomes" id="UP000681155">
    <property type="component" value="Chromosome"/>
</dbReference>
<gene>
    <name evidence="1" type="ORF">KJF94_06990</name>
</gene>
<dbReference type="RefSeq" id="WP_214382156.1">
    <property type="nucleotide sequence ID" value="NZ_CP075566.1"/>
</dbReference>
<proteinExistence type="predicted"/>
<organism evidence="1 2">
    <name type="scientific">Pseudomonas hormoni</name>
    <dbReference type="NCBI Taxonomy" id="3093767"/>
    <lineage>
        <taxon>Bacteria</taxon>
        <taxon>Pseudomonadati</taxon>
        <taxon>Pseudomonadota</taxon>
        <taxon>Gammaproteobacteria</taxon>
        <taxon>Pseudomonadales</taxon>
        <taxon>Pseudomonadaceae</taxon>
        <taxon>Pseudomonas</taxon>
    </lineage>
</organism>
<dbReference type="EMBL" id="CP075566">
    <property type="protein sequence ID" value="QVW25314.1"/>
    <property type="molecule type" value="Genomic_DNA"/>
</dbReference>
<name>A0ABX8F086_9PSED</name>
<accession>A0ABX8F086</accession>
<evidence type="ECO:0000313" key="2">
    <source>
        <dbReference type="Proteomes" id="UP000681155"/>
    </source>
</evidence>